<evidence type="ECO:0000256" key="1">
    <source>
        <dbReference type="SAM" id="Coils"/>
    </source>
</evidence>
<organism evidence="4">
    <name type="scientific">Soboliphyme baturini</name>
    <dbReference type="NCBI Taxonomy" id="241478"/>
    <lineage>
        <taxon>Eukaryota</taxon>
        <taxon>Metazoa</taxon>
        <taxon>Ecdysozoa</taxon>
        <taxon>Nematoda</taxon>
        <taxon>Enoplea</taxon>
        <taxon>Dorylaimia</taxon>
        <taxon>Dioctophymatida</taxon>
        <taxon>Dioctophymatoidea</taxon>
        <taxon>Soboliphymatidae</taxon>
        <taxon>Soboliphyme</taxon>
    </lineage>
</organism>
<dbReference type="EMBL" id="UZAM01008511">
    <property type="protein sequence ID" value="VDP05259.1"/>
    <property type="molecule type" value="Genomic_DNA"/>
</dbReference>
<reference evidence="4" key="1">
    <citation type="submission" date="2016-06" db="UniProtKB">
        <authorList>
            <consortium name="WormBaseParasite"/>
        </authorList>
    </citation>
    <scope>IDENTIFICATION</scope>
</reference>
<keyword evidence="3" id="KW-1185">Reference proteome</keyword>
<sequence length="150" mass="17603">MGFMILLVSEEKSKILVSKEVEVATIQPEHTRVAEEFHSAESLAKELALRCHKMKSQVMHQMHVKSLNESLKRLSVKTGKSEEKTWKLRESANKKLTRYNNDYENLVSQYDAEEIRFDTTVKRQDLKMEKLCTERDHKVSQESSVLMRLY</sequence>
<name>A0A183IM83_9BILA</name>
<feature type="coiled-coil region" evidence="1">
    <location>
        <begin position="89"/>
        <end position="116"/>
    </location>
</feature>
<proteinExistence type="predicted"/>
<evidence type="ECO:0000313" key="4">
    <source>
        <dbReference type="WBParaSite" id="SBAD_0000492501-mRNA-1"/>
    </source>
</evidence>
<dbReference type="Proteomes" id="UP000270296">
    <property type="component" value="Unassembled WGS sequence"/>
</dbReference>
<accession>A0A183IM83</accession>
<evidence type="ECO:0000313" key="3">
    <source>
        <dbReference type="Proteomes" id="UP000270296"/>
    </source>
</evidence>
<protein>
    <submittedName>
        <fullName evidence="4">Coiled-coil domain-containing protein 172</fullName>
    </submittedName>
</protein>
<keyword evidence="1" id="KW-0175">Coiled coil</keyword>
<reference evidence="2 3" key="2">
    <citation type="submission" date="2018-11" db="EMBL/GenBank/DDBJ databases">
        <authorList>
            <consortium name="Pathogen Informatics"/>
        </authorList>
    </citation>
    <scope>NUCLEOTIDE SEQUENCE [LARGE SCALE GENOMIC DNA]</scope>
</reference>
<dbReference type="AlphaFoldDB" id="A0A183IM83"/>
<gene>
    <name evidence="2" type="ORF">SBAD_LOCUS4729</name>
</gene>
<evidence type="ECO:0000313" key="2">
    <source>
        <dbReference type="EMBL" id="VDP05259.1"/>
    </source>
</evidence>
<dbReference type="WBParaSite" id="SBAD_0000492501-mRNA-1">
    <property type="protein sequence ID" value="SBAD_0000492501-mRNA-1"/>
    <property type="gene ID" value="SBAD_0000492501"/>
</dbReference>